<feature type="non-terminal residue" evidence="2">
    <location>
        <position position="62"/>
    </location>
</feature>
<organism evidence="2 3">
    <name type="scientific">Muntiacus muntjak</name>
    <name type="common">Barking deer</name>
    <name type="synonym">Indian muntjac</name>
    <dbReference type="NCBI Taxonomy" id="9888"/>
    <lineage>
        <taxon>Eukaryota</taxon>
        <taxon>Metazoa</taxon>
        <taxon>Chordata</taxon>
        <taxon>Craniata</taxon>
        <taxon>Vertebrata</taxon>
        <taxon>Euteleostomi</taxon>
        <taxon>Mammalia</taxon>
        <taxon>Eutheria</taxon>
        <taxon>Laurasiatheria</taxon>
        <taxon>Artiodactyla</taxon>
        <taxon>Ruminantia</taxon>
        <taxon>Pecora</taxon>
        <taxon>Cervidae</taxon>
        <taxon>Muntiacinae</taxon>
        <taxon>Muntiacus</taxon>
    </lineage>
</organism>
<accession>A0A5N3V1L1</accession>
<evidence type="ECO:0000256" key="1">
    <source>
        <dbReference type="SAM" id="MobiDB-lite"/>
    </source>
</evidence>
<keyword evidence="3" id="KW-1185">Reference proteome</keyword>
<feature type="region of interest" description="Disordered" evidence="1">
    <location>
        <begin position="1"/>
        <end position="62"/>
    </location>
</feature>
<proteinExistence type="predicted"/>
<protein>
    <submittedName>
        <fullName evidence="2">Uncharacterized protein</fullName>
    </submittedName>
</protein>
<gene>
    <name evidence="2" type="ORF">FD754_019939</name>
</gene>
<evidence type="ECO:0000313" key="3">
    <source>
        <dbReference type="Proteomes" id="UP000326458"/>
    </source>
</evidence>
<dbReference type="AlphaFoldDB" id="A0A5N3V1L1"/>
<dbReference type="EMBL" id="VCEA01000003">
    <property type="protein sequence ID" value="KAB0343013.1"/>
    <property type="molecule type" value="Genomic_DNA"/>
</dbReference>
<reference evidence="2 3" key="1">
    <citation type="submission" date="2019-06" db="EMBL/GenBank/DDBJ databases">
        <title>Discovery of a novel chromosome fission-fusion reversal in muntjac.</title>
        <authorList>
            <person name="Mudd A.B."/>
            <person name="Bredeson J.V."/>
            <person name="Baum R."/>
            <person name="Hockemeyer D."/>
            <person name="Rokhsar D.S."/>
        </authorList>
    </citation>
    <scope>NUCLEOTIDE SEQUENCE [LARGE SCALE GENOMIC DNA]</scope>
    <source>
        <strain evidence="2">UTSW_UCB_Mm</strain>
        <tissue evidence="2">Fibroblast cell line</tissue>
    </source>
</reference>
<comment type="caution">
    <text evidence="2">The sequence shown here is derived from an EMBL/GenBank/DDBJ whole genome shotgun (WGS) entry which is preliminary data.</text>
</comment>
<sequence>MSPHIIHRKESPPVSDTPDDSDEPMPVPEDLSTTSGGQQSSKSERGLGPEKFRELARVTEQS</sequence>
<feature type="compositionally biased region" description="Basic and acidic residues" evidence="1">
    <location>
        <begin position="42"/>
        <end position="62"/>
    </location>
</feature>
<evidence type="ECO:0000313" key="2">
    <source>
        <dbReference type="EMBL" id="KAB0343013.1"/>
    </source>
</evidence>
<dbReference type="Proteomes" id="UP000326458">
    <property type="component" value="Unassembled WGS sequence"/>
</dbReference>
<name>A0A5N3V1L1_MUNMU</name>
<feature type="compositionally biased region" description="Low complexity" evidence="1">
    <location>
        <begin position="32"/>
        <end position="41"/>
    </location>
</feature>